<dbReference type="OrthoDB" id="4554729at2"/>
<dbReference type="AlphaFoldDB" id="A0A177MQJ6"/>
<name>A0A177MQJ6_METMH</name>
<proteinExistence type="predicted"/>
<protein>
    <recommendedName>
        <fullName evidence="3">DUF945 domain-containing protein</fullName>
    </recommendedName>
</protein>
<accession>A0A177MQJ6</accession>
<dbReference type="RefSeq" id="WP_064007251.1">
    <property type="nucleotide sequence ID" value="NZ_LUUG01000048.1"/>
</dbReference>
<dbReference type="Proteomes" id="UP000078090">
    <property type="component" value="Unassembled WGS sequence"/>
</dbReference>
<organism evidence="1 2">
    <name type="scientific">Methylomonas methanica</name>
    <dbReference type="NCBI Taxonomy" id="421"/>
    <lineage>
        <taxon>Bacteria</taxon>
        <taxon>Pseudomonadati</taxon>
        <taxon>Pseudomonadota</taxon>
        <taxon>Gammaproteobacteria</taxon>
        <taxon>Methylococcales</taxon>
        <taxon>Methylococcaceae</taxon>
        <taxon>Methylomonas</taxon>
    </lineage>
</organism>
<dbReference type="EMBL" id="LUUG01000048">
    <property type="protein sequence ID" value="OAI08066.1"/>
    <property type="molecule type" value="Genomic_DNA"/>
</dbReference>
<reference evidence="1 2" key="1">
    <citation type="submission" date="2016-03" db="EMBL/GenBank/DDBJ databases">
        <authorList>
            <person name="Ploux O."/>
        </authorList>
    </citation>
    <scope>NUCLEOTIDE SEQUENCE [LARGE SCALE GENOMIC DNA]</scope>
    <source>
        <strain evidence="1 2">R-45363</strain>
    </source>
</reference>
<evidence type="ECO:0000313" key="1">
    <source>
        <dbReference type="EMBL" id="OAI08066.1"/>
    </source>
</evidence>
<evidence type="ECO:0000313" key="2">
    <source>
        <dbReference type="Proteomes" id="UP000078090"/>
    </source>
</evidence>
<comment type="caution">
    <text evidence="1">The sequence shown here is derived from an EMBL/GenBank/DDBJ whole genome shotgun (WGS) entry which is preliminary data.</text>
</comment>
<dbReference type="InterPro" id="IPR026325">
    <property type="entry name" value="DUF932"/>
</dbReference>
<dbReference type="Pfam" id="PF06067">
    <property type="entry name" value="DUF932"/>
    <property type="match status" value="1"/>
</dbReference>
<gene>
    <name evidence="1" type="ORF">A1332_08355</name>
</gene>
<sequence>MFNNRFYNTMNQGPLENDALRRLAPSVFAEAKHGSRAETYKFIPTINIVEALRNEGFLPVFASESRTRSEDKKGFAKHLIRFRQHDGFSSVGEVKPEIVLVNSHDGTSSYQLSAGLYRLVCSNGMIVSDGQIDCVRVRHSGNVVDNVIEGTYRIVTETPKAIEHMDAMRGLMLTRAEQGIFAEAAKGLRWDGEEVSVNNAELLRPRRTADQSADLWTTFNVLQEKVLKGGVSVQNLNTRNSQRAREVKSVTENVRLNKALWTLAEEMKKLKAA</sequence>
<evidence type="ECO:0008006" key="3">
    <source>
        <dbReference type="Google" id="ProtNLM"/>
    </source>
</evidence>